<evidence type="ECO:0000256" key="3">
    <source>
        <dbReference type="ARBA" id="ARBA00022483"/>
    </source>
</evidence>
<dbReference type="GO" id="GO:0006887">
    <property type="term" value="P:exocytosis"/>
    <property type="evidence" value="ECO:0007669"/>
    <property type="project" value="UniProtKB-KW"/>
</dbReference>
<dbReference type="PANTHER" id="PTHR21292">
    <property type="entry name" value="EXOCYST COMPLEX COMPONENT SEC6-RELATED"/>
    <property type="match status" value="1"/>
</dbReference>
<reference evidence="5" key="1">
    <citation type="journal article" date="2020" name="Stud. Mycol.">
        <title>101 Dothideomycetes genomes: a test case for predicting lifestyles and emergence of pathogens.</title>
        <authorList>
            <person name="Haridas S."/>
            <person name="Albert R."/>
            <person name="Binder M."/>
            <person name="Bloem J."/>
            <person name="Labutti K."/>
            <person name="Salamov A."/>
            <person name="Andreopoulos B."/>
            <person name="Baker S."/>
            <person name="Barry K."/>
            <person name="Bills G."/>
            <person name="Bluhm B."/>
            <person name="Cannon C."/>
            <person name="Castanera R."/>
            <person name="Culley D."/>
            <person name="Daum C."/>
            <person name="Ezra D."/>
            <person name="Gonzalez J."/>
            <person name="Henrissat B."/>
            <person name="Kuo A."/>
            <person name="Liang C."/>
            <person name="Lipzen A."/>
            <person name="Lutzoni F."/>
            <person name="Magnuson J."/>
            <person name="Mondo S."/>
            <person name="Nolan M."/>
            <person name="Ohm R."/>
            <person name="Pangilinan J."/>
            <person name="Park H.-J."/>
            <person name="Ramirez L."/>
            <person name="Alfaro M."/>
            <person name="Sun H."/>
            <person name="Tritt A."/>
            <person name="Yoshinaga Y."/>
            <person name="Zwiers L.-H."/>
            <person name="Turgeon B."/>
            <person name="Goodwin S."/>
            <person name="Spatafora J."/>
            <person name="Crous P."/>
            <person name="Grigoriev I."/>
        </authorList>
    </citation>
    <scope>NUCLEOTIDE SEQUENCE</scope>
    <source>
        <strain evidence="5">CBS 262.69</strain>
    </source>
</reference>
<dbReference type="InterPro" id="IPR010326">
    <property type="entry name" value="EXOC3/Sec6"/>
</dbReference>
<dbReference type="Proteomes" id="UP000799640">
    <property type="component" value="Unassembled WGS sequence"/>
</dbReference>
<name>A0A6G1HW74_9PEZI</name>
<dbReference type="Pfam" id="PF06046">
    <property type="entry name" value="Sec6"/>
    <property type="match status" value="1"/>
</dbReference>
<dbReference type="EMBL" id="ML996695">
    <property type="protein sequence ID" value="KAF2400270.1"/>
    <property type="molecule type" value="Genomic_DNA"/>
</dbReference>
<gene>
    <name evidence="5" type="ORF">EJ06DRAFT_493928</name>
</gene>
<accession>A0A6G1HW74</accession>
<dbReference type="InterPro" id="IPR042532">
    <property type="entry name" value="EXOC3/Sec6_C"/>
</dbReference>
<keyword evidence="6" id="KW-1185">Reference proteome</keyword>
<dbReference type="Gene3D" id="1.10.357.50">
    <property type="match status" value="1"/>
</dbReference>
<dbReference type="GO" id="GO:0000149">
    <property type="term" value="F:SNARE binding"/>
    <property type="evidence" value="ECO:0007669"/>
    <property type="project" value="TreeGrafter"/>
</dbReference>
<dbReference type="GO" id="GO:0051601">
    <property type="term" value="P:exocyst localization"/>
    <property type="evidence" value="ECO:0007669"/>
    <property type="project" value="TreeGrafter"/>
</dbReference>
<protein>
    <submittedName>
        <fullName evidence="5">Exocyst complex component Sec6</fullName>
    </submittedName>
</protein>
<dbReference type="Gene3D" id="1.10.357.70">
    <property type="entry name" value="Exocyst complex component Sec6, C-terminal domain"/>
    <property type="match status" value="1"/>
</dbReference>
<keyword evidence="3" id="KW-0268">Exocytosis</keyword>
<dbReference type="OrthoDB" id="190098at2759"/>
<dbReference type="FunFam" id="1.10.357.50:FF:000006">
    <property type="entry name" value="Exocyst complex component sec6"/>
    <property type="match status" value="1"/>
</dbReference>
<evidence type="ECO:0000256" key="1">
    <source>
        <dbReference type="ARBA" id="ARBA00009447"/>
    </source>
</evidence>
<feature type="coiled-coil region" evidence="4">
    <location>
        <begin position="227"/>
        <end position="254"/>
    </location>
</feature>
<dbReference type="FunFam" id="1.10.357.70:FF:000005">
    <property type="entry name" value="Exocyst complex component Sec6"/>
    <property type="match status" value="1"/>
</dbReference>
<keyword evidence="4" id="KW-0175">Coiled coil</keyword>
<evidence type="ECO:0000256" key="4">
    <source>
        <dbReference type="SAM" id="Coils"/>
    </source>
</evidence>
<dbReference type="GO" id="GO:0000145">
    <property type="term" value="C:exocyst"/>
    <property type="evidence" value="ECO:0007669"/>
    <property type="project" value="InterPro"/>
</dbReference>
<comment type="similarity">
    <text evidence="1">Belongs to the SEC6 family.</text>
</comment>
<organism evidence="5 6">
    <name type="scientific">Trichodelitschia bisporula</name>
    <dbReference type="NCBI Taxonomy" id="703511"/>
    <lineage>
        <taxon>Eukaryota</taxon>
        <taxon>Fungi</taxon>
        <taxon>Dikarya</taxon>
        <taxon>Ascomycota</taxon>
        <taxon>Pezizomycotina</taxon>
        <taxon>Dothideomycetes</taxon>
        <taxon>Dothideomycetes incertae sedis</taxon>
        <taxon>Phaeotrichales</taxon>
        <taxon>Phaeotrichaceae</taxon>
        <taxon>Trichodelitschia</taxon>
    </lineage>
</organism>
<evidence type="ECO:0000256" key="2">
    <source>
        <dbReference type="ARBA" id="ARBA00022448"/>
    </source>
</evidence>
<sequence>MNEAEPATVKLAELLRSPDDLDKISALKAEFTRKKAAVDSQLRISLQEQLALTQAGMSSISDGQRSVDQIKAEMQKIDKLCAEAQNMIRDFPHINLVAQTHRNFMQVEAIKNDIEEFDQRLLLIERLLREDDADMENQPNLLAIHYELTKLRDIKDSTMDQVRSAGDVCEELINNLQLPTGATLQDYFSKLNEVVDWFDDHVGTACMQLIPLIQSGNNGLVVRLALIIEEEEKNDKKARALQDAQQEYKELASRFKSFTTGKKEVRGYKEKFLKAIELACAGQMEQANAMFDEDETKLEKSVRWYFNDLNTVKLGMVNLMPKKWKIFQTYVNLYHKQMHDWLIQRIDDPNLRPPQLLAIVDWVDKYYMKMRKLGVPDDQLRPHVIDDRAGEIIREYRQLIINSVDEWMDRMAKADSQNFLQRDESALDNDEAGAFRTKTLSDMWRMLREQLEVAKASDRSDIVEGVVESMFRALQSRQRMWEQLIDAELQKYADAVGPAAAPDGYQPLQDWLIAIANDQIACIDDADEADGQIGYLTRFTRDVLPLVSPEYANAVASPALDGLRDGYVDLSTHCLAVFAALIFAVDFRVLLPEFFTQAWYGKRGMGQAISTFEDYLNDYAPTLHPSLRDILAEELADEMLVRYLSAVRNKGVKFRRTDPFVDKIKDDVLSVFSFFEKFETFANVKLKWKAIQGFVELLETEKVLVPNVYEALKVEYWDLSMGWVESVLRARDDFDRSLLNAVKAKAAAIEVQRGPETIMGKIK</sequence>
<keyword evidence="2" id="KW-0813">Transport</keyword>
<evidence type="ECO:0000313" key="6">
    <source>
        <dbReference type="Proteomes" id="UP000799640"/>
    </source>
</evidence>
<dbReference type="PANTHER" id="PTHR21292:SF1">
    <property type="entry name" value="EXOCYST COMPLEX COMPONENT 3"/>
    <property type="match status" value="1"/>
</dbReference>
<proteinExistence type="inferred from homology"/>
<evidence type="ECO:0000313" key="5">
    <source>
        <dbReference type="EMBL" id="KAF2400270.1"/>
    </source>
</evidence>
<dbReference type="AlphaFoldDB" id="A0A6G1HW74"/>